<comment type="caution">
    <text evidence="2">The sequence shown here is derived from an EMBL/GenBank/DDBJ whole genome shotgun (WGS) entry which is preliminary data.</text>
</comment>
<evidence type="ECO:0000313" key="3">
    <source>
        <dbReference type="Proteomes" id="UP000320766"/>
    </source>
</evidence>
<organism evidence="2 3">
    <name type="scientific">Candidatus Methanolliviera hydrocarbonicum</name>
    <dbReference type="NCBI Taxonomy" id="2491085"/>
    <lineage>
        <taxon>Archaea</taxon>
        <taxon>Methanobacteriati</taxon>
        <taxon>Methanobacteriota</taxon>
        <taxon>Candidatus Methanoliparia</taxon>
        <taxon>Candidatus Methanoliparales</taxon>
        <taxon>Candidatus Methanollivieraceae</taxon>
        <taxon>Candidatus Methanolliviera</taxon>
    </lineage>
</organism>
<dbReference type="EMBL" id="RXIL01000050">
    <property type="protein sequence ID" value="RZN70799.1"/>
    <property type="molecule type" value="Genomic_DNA"/>
</dbReference>
<dbReference type="Proteomes" id="UP000320766">
    <property type="component" value="Unassembled WGS sequence"/>
</dbReference>
<feature type="domain" description="Butirosin biosynthesis protein H N-terminal" evidence="1">
    <location>
        <begin position="1"/>
        <end position="82"/>
    </location>
</feature>
<dbReference type="AlphaFoldDB" id="A0A520KXM8"/>
<accession>A0A520KXM8</accession>
<evidence type="ECO:0000313" key="2">
    <source>
        <dbReference type="EMBL" id="RZN70799.1"/>
    </source>
</evidence>
<protein>
    <recommendedName>
        <fullName evidence="1">Butirosin biosynthesis protein H N-terminal domain-containing protein</fullName>
    </recommendedName>
</protein>
<name>A0A520KXM8_9EURY</name>
<evidence type="ECO:0000259" key="1">
    <source>
        <dbReference type="Pfam" id="PF14399"/>
    </source>
</evidence>
<reference evidence="2 3" key="1">
    <citation type="journal article" date="2019" name="Nat. Microbiol.">
        <title>Wide diversity of methane and short-chain alkane metabolisms in uncultured archaea.</title>
        <authorList>
            <person name="Borrel G."/>
            <person name="Adam P.S."/>
            <person name="McKay L.J."/>
            <person name="Chen L.X."/>
            <person name="Sierra-Garcia I.N."/>
            <person name="Sieber C.M."/>
            <person name="Letourneur Q."/>
            <person name="Ghozlane A."/>
            <person name="Andersen G.L."/>
            <person name="Li W.J."/>
            <person name="Hallam S.J."/>
            <person name="Muyzer G."/>
            <person name="de Oliveira V.M."/>
            <person name="Inskeep W.P."/>
            <person name="Banfield J.F."/>
            <person name="Gribaldo S."/>
        </authorList>
    </citation>
    <scope>NUCLEOTIDE SEQUENCE [LARGE SCALE GENOMIC DNA]</scope>
    <source>
        <strain evidence="2">NM1b</strain>
    </source>
</reference>
<gene>
    <name evidence="2" type="ORF">EF807_02775</name>
</gene>
<dbReference type="InterPro" id="IPR026935">
    <property type="entry name" value="BtrH_N"/>
</dbReference>
<sequence length="100" mass="11415">MNNILDYHGSHLSEEMLLGLGGGIGFTYWYMKLMPSPFIGTRDGKGAEFLLNICKRIDADATMLQTTSPLKGHEELKKLLREECIHHQLLKRRSKRLITS</sequence>
<proteinExistence type="predicted"/>
<dbReference type="Pfam" id="PF14399">
    <property type="entry name" value="BtrH_N"/>
    <property type="match status" value="1"/>
</dbReference>